<name>A0A8K0K0L5_LADFU</name>
<evidence type="ECO:0000256" key="3">
    <source>
        <dbReference type="ARBA" id="ARBA00023274"/>
    </source>
</evidence>
<reference evidence="4" key="1">
    <citation type="submission" date="2013-04" db="EMBL/GenBank/DDBJ databases">
        <authorList>
            <person name="Qu J."/>
            <person name="Murali S.C."/>
            <person name="Bandaranaike D."/>
            <person name="Bellair M."/>
            <person name="Blankenburg K."/>
            <person name="Chao H."/>
            <person name="Dinh H."/>
            <person name="Doddapaneni H."/>
            <person name="Downs B."/>
            <person name="Dugan-Rocha S."/>
            <person name="Elkadiri S."/>
            <person name="Gnanaolivu R.D."/>
            <person name="Hernandez B."/>
            <person name="Javaid M."/>
            <person name="Jayaseelan J.C."/>
            <person name="Lee S."/>
            <person name="Li M."/>
            <person name="Ming W."/>
            <person name="Munidasa M."/>
            <person name="Muniz J."/>
            <person name="Nguyen L."/>
            <person name="Ongeri F."/>
            <person name="Osuji N."/>
            <person name="Pu L.-L."/>
            <person name="Puazo M."/>
            <person name="Qu C."/>
            <person name="Quiroz J."/>
            <person name="Raj R."/>
            <person name="Weissenberger G."/>
            <person name="Xin Y."/>
            <person name="Zou X."/>
            <person name="Han Y."/>
            <person name="Richards S."/>
            <person name="Worley K."/>
            <person name="Muzny D."/>
            <person name="Gibbs R."/>
        </authorList>
    </citation>
    <scope>NUCLEOTIDE SEQUENCE</scope>
    <source>
        <strain evidence="4">Sampled in the wild</strain>
    </source>
</reference>
<keyword evidence="5" id="KW-1185">Reference proteome</keyword>
<dbReference type="InterPro" id="IPR000266">
    <property type="entry name" value="Ribosomal_uS17"/>
</dbReference>
<comment type="similarity">
    <text evidence="1">Belongs to the universal ribosomal protein uS17 family.</text>
</comment>
<gene>
    <name evidence="4" type="ORF">J437_LFUL004150</name>
</gene>
<sequence>MAVMSRLVAKKACILLGECVPSLIPGTSKIRVKRLKLNENLLMYYKHDDFYHVQDPNKVCKSGDIVLIEELSEKVTTSVSHKLVNVIYPLGDITDPITKRKVVGDKYRDVLENIDKQFGESESRFVYEKAKSRGWQEDKRDFTHQDSYIKYHESEEDQPYAV</sequence>
<dbReference type="InterPro" id="IPR039193">
    <property type="entry name" value="Ribosomal_uS17m_metazoa"/>
</dbReference>
<evidence type="ECO:0000313" key="4">
    <source>
        <dbReference type="EMBL" id="KAG8226029.1"/>
    </source>
</evidence>
<dbReference type="Gene3D" id="2.40.50.140">
    <property type="entry name" value="Nucleic acid-binding proteins"/>
    <property type="match status" value="1"/>
</dbReference>
<dbReference type="OrthoDB" id="274752at2759"/>
<reference evidence="4" key="2">
    <citation type="submission" date="2017-10" db="EMBL/GenBank/DDBJ databases">
        <title>Ladona fulva Genome sequencing and assembly.</title>
        <authorList>
            <person name="Murali S."/>
            <person name="Richards S."/>
            <person name="Bandaranaike D."/>
            <person name="Bellair M."/>
            <person name="Blankenburg K."/>
            <person name="Chao H."/>
            <person name="Dinh H."/>
            <person name="Doddapaneni H."/>
            <person name="Dugan-Rocha S."/>
            <person name="Elkadiri S."/>
            <person name="Gnanaolivu R."/>
            <person name="Hernandez B."/>
            <person name="Skinner E."/>
            <person name="Javaid M."/>
            <person name="Lee S."/>
            <person name="Li M."/>
            <person name="Ming W."/>
            <person name="Munidasa M."/>
            <person name="Muniz J."/>
            <person name="Nguyen L."/>
            <person name="Hughes D."/>
            <person name="Osuji N."/>
            <person name="Pu L.-L."/>
            <person name="Puazo M."/>
            <person name="Qu C."/>
            <person name="Quiroz J."/>
            <person name="Raj R."/>
            <person name="Weissenberger G."/>
            <person name="Xin Y."/>
            <person name="Zou X."/>
            <person name="Han Y."/>
            <person name="Worley K."/>
            <person name="Muzny D."/>
            <person name="Gibbs R."/>
        </authorList>
    </citation>
    <scope>NUCLEOTIDE SEQUENCE</scope>
    <source>
        <strain evidence="4">Sampled in the wild</strain>
    </source>
</reference>
<keyword evidence="2" id="KW-0689">Ribosomal protein</keyword>
<dbReference type="Pfam" id="PF00366">
    <property type="entry name" value="Ribosomal_S17"/>
    <property type="match status" value="1"/>
</dbReference>
<proteinExistence type="inferred from homology"/>
<dbReference type="PANTHER" id="PTHR24088">
    <property type="entry name" value="28S RIBOSOMAL PROTEIN S17, MITOCHONDRIAL"/>
    <property type="match status" value="1"/>
</dbReference>
<evidence type="ECO:0008006" key="6">
    <source>
        <dbReference type="Google" id="ProtNLM"/>
    </source>
</evidence>
<dbReference type="PANTHER" id="PTHR24088:SF0">
    <property type="entry name" value="SMALL RIBOSOMAL SUBUNIT PROTEIN US17M"/>
    <property type="match status" value="1"/>
</dbReference>
<organism evidence="4 5">
    <name type="scientific">Ladona fulva</name>
    <name type="common">Scarce chaser dragonfly</name>
    <name type="synonym">Libellula fulva</name>
    <dbReference type="NCBI Taxonomy" id="123851"/>
    <lineage>
        <taxon>Eukaryota</taxon>
        <taxon>Metazoa</taxon>
        <taxon>Ecdysozoa</taxon>
        <taxon>Arthropoda</taxon>
        <taxon>Hexapoda</taxon>
        <taxon>Insecta</taxon>
        <taxon>Pterygota</taxon>
        <taxon>Palaeoptera</taxon>
        <taxon>Odonata</taxon>
        <taxon>Epiprocta</taxon>
        <taxon>Anisoptera</taxon>
        <taxon>Libelluloidea</taxon>
        <taxon>Libellulidae</taxon>
        <taxon>Ladona</taxon>
    </lineage>
</organism>
<dbReference type="SUPFAM" id="SSF50249">
    <property type="entry name" value="Nucleic acid-binding proteins"/>
    <property type="match status" value="1"/>
</dbReference>
<dbReference type="GO" id="GO:0005763">
    <property type="term" value="C:mitochondrial small ribosomal subunit"/>
    <property type="evidence" value="ECO:0007669"/>
    <property type="project" value="InterPro"/>
</dbReference>
<dbReference type="GO" id="GO:0003735">
    <property type="term" value="F:structural constituent of ribosome"/>
    <property type="evidence" value="ECO:0007669"/>
    <property type="project" value="InterPro"/>
</dbReference>
<dbReference type="EMBL" id="KZ308264">
    <property type="protein sequence ID" value="KAG8226029.1"/>
    <property type="molecule type" value="Genomic_DNA"/>
</dbReference>
<evidence type="ECO:0000313" key="5">
    <source>
        <dbReference type="Proteomes" id="UP000792457"/>
    </source>
</evidence>
<dbReference type="Proteomes" id="UP000792457">
    <property type="component" value="Unassembled WGS sequence"/>
</dbReference>
<protein>
    <recommendedName>
        <fullName evidence="6">Mitochondrial ribosomal protein S17</fullName>
    </recommendedName>
</protein>
<dbReference type="InterPro" id="IPR012340">
    <property type="entry name" value="NA-bd_OB-fold"/>
</dbReference>
<evidence type="ECO:0000256" key="1">
    <source>
        <dbReference type="ARBA" id="ARBA00010254"/>
    </source>
</evidence>
<accession>A0A8K0K0L5</accession>
<keyword evidence="3" id="KW-0687">Ribonucleoprotein</keyword>
<dbReference type="AlphaFoldDB" id="A0A8K0K0L5"/>
<dbReference type="GO" id="GO:0032543">
    <property type="term" value="P:mitochondrial translation"/>
    <property type="evidence" value="ECO:0007669"/>
    <property type="project" value="TreeGrafter"/>
</dbReference>
<comment type="caution">
    <text evidence="4">The sequence shown here is derived from an EMBL/GenBank/DDBJ whole genome shotgun (WGS) entry which is preliminary data.</text>
</comment>
<evidence type="ECO:0000256" key="2">
    <source>
        <dbReference type="ARBA" id="ARBA00022980"/>
    </source>
</evidence>